<dbReference type="Gene3D" id="1.20.120.450">
    <property type="entry name" value="dinb family like domain"/>
    <property type="match status" value="1"/>
</dbReference>
<dbReference type="InterPro" id="IPR024344">
    <property type="entry name" value="MDMPI_metal-binding"/>
</dbReference>
<evidence type="ECO:0000259" key="1">
    <source>
        <dbReference type="Pfam" id="PF07398"/>
    </source>
</evidence>
<dbReference type="RefSeq" id="WP_145226326.1">
    <property type="nucleotide sequence ID" value="NZ_VIVQ01000001.1"/>
</dbReference>
<dbReference type="AlphaFoldDB" id="A0A561E9V3"/>
<dbReference type="Pfam" id="PF11716">
    <property type="entry name" value="MDMPI_N"/>
    <property type="match status" value="1"/>
</dbReference>
<feature type="domain" description="MDMPI C-terminal" evidence="1">
    <location>
        <begin position="148"/>
        <end position="254"/>
    </location>
</feature>
<evidence type="ECO:0000259" key="2">
    <source>
        <dbReference type="Pfam" id="PF11716"/>
    </source>
</evidence>
<dbReference type="EMBL" id="VIVQ01000001">
    <property type="protein sequence ID" value="TWE12367.1"/>
    <property type="molecule type" value="Genomic_DNA"/>
</dbReference>
<organism evidence="3 4">
    <name type="scientific">Rudaeicoccus suwonensis</name>
    <dbReference type="NCBI Taxonomy" id="657409"/>
    <lineage>
        <taxon>Bacteria</taxon>
        <taxon>Bacillati</taxon>
        <taxon>Actinomycetota</taxon>
        <taxon>Actinomycetes</taxon>
        <taxon>Micrococcales</taxon>
        <taxon>Dermacoccaceae</taxon>
        <taxon>Rudaeicoccus</taxon>
    </lineage>
</organism>
<reference evidence="3 4" key="1">
    <citation type="submission" date="2019-06" db="EMBL/GenBank/DDBJ databases">
        <title>Sequencing the genomes of 1000 actinobacteria strains.</title>
        <authorList>
            <person name="Klenk H.-P."/>
        </authorList>
    </citation>
    <scope>NUCLEOTIDE SEQUENCE [LARGE SCALE GENOMIC DNA]</scope>
    <source>
        <strain evidence="3 4">DSM 19560</strain>
    </source>
</reference>
<dbReference type="OrthoDB" id="3671213at2"/>
<name>A0A561E9V3_9MICO</name>
<dbReference type="InterPro" id="IPR010872">
    <property type="entry name" value="MDMPI_C-term_domain"/>
</dbReference>
<comment type="caution">
    <text evidence="3">The sequence shown here is derived from an EMBL/GenBank/DDBJ whole genome shotgun (WGS) entry which is preliminary data.</text>
</comment>
<proteinExistence type="predicted"/>
<dbReference type="PANTHER" id="PTHR40758:SF1">
    <property type="entry name" value="CONSERVED PROTEIN"/>
    <property type="match status" value="1"/>
</dbReference>
<accession>A0A561E9V3</accession>
<evidence type="ECO:0000313" key="3">
    <source>
        <dbReference type="EMBL" id="TWE12367.1"/>
    </source>
</evidence>
<dbReference type="InterPro" id="IPR017517">
    <property type="entry name" value="Maleyloyr_isom"/>
</dbReference>
<sequence>MTITPDFAAALRTESAAFRTALQTAEPDAPVPSCPDWSATDLLWHLTEVQWFWGQVVAHDVRDPQSLDRPERPADLADLFAMYDDAGEHLQAALQALPDATERWMWTADPALHTAGYIRRRQAHEALVHRVDAELVARQPVSVIDAALAADGIDEVVHVMYGREHALLTFAPTQGQVVRIAATDASVAWTLQLGRERGVIPESGEHIDDANFRPVDDIASAATVSGTVADLDLWLWNRPTSGQLTRSGDSDALQALDEILAAGLQ</sequence>
<dbReference type="Pfam" id="PF07398">
    <property type="entry name" value="MDMPI_C"/>
    <property type="match status" value="1"/>
</dbReference>
<keyword evidence="4" id="KW-1185">Reference proteome</keyword>
<dbReference type="PANTHER" id="PTHR40758">
    <property type="entry name" value="CONSERVED PROTEIN"/>
    <property type="match status" value="1"/>
</dbReference>
<gene>
    <name evidence="3" type="ORF">BKA23_1170</name>
</gene>
<protein>
    <submittedName>
        <fullName evidence="3">Uncharacterized protein (TIGR03083 family)</fullName>
    </submittedName>
</protein>
<dbReference type="GO" id="GO:0005886">
    <property type="term" value="C:plasma membrane"/>
    <property type="evidence" value="ECO:0007669"/>
    <property type="project" value="TreeGrafter"/>
</dbReference>
<dbReference type="SUPFAM" id="SSF109854">
    <property type="entry name" value="DinB/YfiT-like putative metalloenzymes"/>
    <property type="match status" value="1"/>
</dbReference>
<dbReference type="Proteomes" id="UP000318297">
    <property type="component" value="Unassembled WGS sequence"/>
</dbReference>
<dbReference type="NCBIfam" id="TIGR03083">
    <property type="entry name" value="maleylpyruvate isomerase family mycothiol-dependent enzyme"/>
    <property type="match status" value="1"/>
</dbReference>
<evidence type="ECO:0000313" key="4">
    <source>
        <dbReference type="Proteomes" id="UP000318297"/>
    </source>
</evidence>
<feature type="domain" description="Mycothiol-dependent maleylpyruvate isomerase metal-binding" evidence="2">
    <location>
        <begin position="9"/>
        <end position="133"/>
    </location>
</feature>
<dbReference type="GO" id="GO:0046872">
    <property type="term" value="F:metal ion binding"/>
    <property type="evidence" value="ECO:0007669"/>
    <property type="project" value="InterPro"/>
</dbReference>
<dbReference type="InterPro" id="IPR034660">
    <property type="entry name" value="DinB/YfiT-like"/>
</dbReference>